<dbReference type="EMBL" id="JACEIK010002560">
    <property type="protein sequence ID" value="MCD9637789.1"/>
    <property type="molecule type" value="Genomic_DNA"/>
</dbReference>
<dbReference type="Proteomes" id="UP000823775">
    <property type="component" value="Unassembled WGS sequence"/>
</dbReference>
<protein>
    <submittedName>
        <fullName evidence="1">Uncharacterized protein</fullName>
    </submittedName>
</protein>
<comment type="caution">
    <text evidence="1">The sequence shown here is derived from an EMBL/GenBank/DDBJ whole genome shotgun (WGS) entry which is preliminary data.</text>
</comment>
<accession>A0ABS8UTM3</accession>
<name>A0ABS8UTM3_DATST</name>
<keyword evidence="2" id="KW-1185">Reference proteome</keyword>
<evidence type="ECO:0000313" key="1">
    <source>
        <dbReference type="EMBL" id="MCD9637789.1"/>
    </source>
</evidence>
<sequence length="58" mass="6676">MPLAKYKLVFWEINLSEKPALLLASCMINSTPPTRLPLVLTFCRRQCTLKIEQFACSF</sequence>
<gene>
    <name evidence="1" type="ORF">HAX54_021288</name>
</gene>
<proteinExistence type="predicted"/>
<reference evidence="1 2" key="1">
    <citation type="journal article" date="2021" name="BMC Genomics">
        <title>Datura genome reveals duplications of psychoactive alkaloid biosynthetic genes and high mutation rate following tissue culture.</title>
        <authorList>
            <person name="Rajewski A."/>
            <person name="Carter-House D."/>
            <person name="Stajich J."/>
            <person name="Litt A."/>
        </authorList>
    </citation>
    <scope>NUCLEOTIDE SEQUENCE [LARGE SCALE GENOMIC DNA]</scope>
    <source>
        <strain evidence="1">AR-01</strain>
    </source>
</reference>
<feature type="non-terminal residue" evidence="1">
    <location>
        <position position="58"/>
    </location>
</feature>
<evidence type="ECO:0000313" key="2">
    <source>
        <dbReference type="Proteomes" id="UP000823775"/>
    </source>
</evidence>
<organism evidence="1 2">
    <name type="scientific">Datura stramonium</name>
    <name type="common">Jimsonweed</name>
    <name type="synonym">Common thornapple</name>
    <dbReference type="NCBI Taxonomy" id="4076"/>
    <lineage>
        <taxon>Eukaryota</taxon>
        <taxon>Viridiplantae</taxon>
        <taxon>Streptophyta</taxon>
        <taxon>Embryophyta</taxon>
        <taxon>Tracheophyta</taxon>
        <taxon>Spermatophyta</taxon>
        <taxon>Magnoliopsida</taxon>
        <taxon>eudicotyledons</taxon>
        <taxon>Gunneridae</taxon>
        <taxon>Pentapetalae</taxon>
        <taxon>asterids</taxon>
        <taxon>lamiids</taxon>
        <taxon>Solanales</taxon>
        <taxon>Solanaceae</taxon>
        <taxon>Solanoideae</taxon>
        <taxon>Datureae</taxon>
        <taxon>Datura</taxon>
    </lineage>
</organism>